<reference evidence="1" key="1">
    <citation type="submission" date="2020-03" db="EMBL/GenBank/DDBJ databases">
        <title>The deep terrestrial virosphere.</title>
        <authorList>
            <person name="Holmfeldt K."/>
            <person name="Nilsson E."/>
            <person name="Simone D."/>
            <person name="Lopez-Fernandez M."/>
            <person name="Wu X."/>
            <person name="de Brujin I."/>
            <person name="Lundin D."/>
            <person name="Andersson A."/>
            <person name="Bertilsson S."/>
            <person name="Dopson M."/>
        </authorList>
    </citation>
    <scope>NUCLEOTIDE SEQUENCE</scope>
    <source>
        <strain evidence="1">TM448A01278</strain>
    </source>
</reference>
<organism evidence="1">
    <name type="scientific">viral metagenome</name>
    <dbReference type="NCBI Taxonomy" id="1070528"/>
    <lineage>
        <taxon>unclassified sequences</taxon>
        <taxon>metagenomes</taxon>
        <taxon>organismal metagenomes</taxon>
    </lineage>
</organism>
<evidence type="ECO:0000313" key="1">
    <source>
        <dbReference type="EMBL" id="QJA49246.1"/>
    </source>
</evidence>
<dbReference type="AlphaFoldDB" id="A0A6H1ZMV0"/>
<proteinExistence type="predicted"/>
<gene>
    <name evidence="1" type="ORF">TM448A01278_0014</name>
</gene>
<name>A0A6H1ZMV0_9ZZZZ</name>
<accession>A0A6H1ZMV0</accession>
<dbReference type="EMBL" id="MT144126">
    <property type="protein sequence ID" value="QJA49246.1"/>
    <property type="molecule type" value="Genomic_DNA"/>
</dbReference>
<sequence length="151" mass="15998">MPYAHGPLIFTYGRKSEMMGFVAKNLSAATMYPGENVMASIQSGGCTWICAYKTATATIHIRQRVMGIVYPSTILPGETGRIGTFVFTNTVMATGIIVTGDILKPSITWPGVAVAATNGSPTYKTGFAYATANKSAGPRSAVEALVVPWRV</sequence>
<protein>
    <submittedName>
        <fullName evidence="1">Uncharacterized protein</fullName>
    </submittedName>
</protein>